<comment type="caution">
    <text evidence="1">The sequence shown here is derived from an EMBL/GenBank/DDBJ whole genome shotgun (WGS) entry which is preliminary data.</text>
</comment>
<keyword evidence="2" id="KW-1185">Reference proteome</keyword>
<dbReference type="Proteomes" id="UP000218231">
    <property type="component" value="Unassembled WGS sequence"/>
</dbReference>
<organism evidence="1 2">
    <name type="scientific">Diploscapter pachys</name>
    <dbReference type="NCBI Taxonomy" id="2018661"/>
    <lineage>
        <taxon>Eukaryota</taxon>
        <taxon>Metazoa</taxon>
        <taxon>Ecdysozoa</taxon>
        <taxon>Nematoda</taxon>
        <taxon>Chromadorea</taxon>
        <taxon>Rhabditida</taxon>
        <taxon>Rhabditina</taxon>
        <taxon>Rhabditomorpha</taxon>
        <taxon>Rhabditoidea</taxon>
        <taxon>Rhabditidae</taxon>
        <taxon>Diploscapter</taxon>
    </lineage>
</organism>
<protein>
    <submittedName>
        <fullName evidence="1">Uncharacterized protein</fullName>
    </submittedName>
</protein>
<proteinExistence type="predicted"/>
<gene>
    <name evidence="1" type="ORF">WR25_25871</name>
</gene>
<reference evidence="1 2" key="1">
    <citation type="journal article" date="2017" name="Curr. Biol.">
        <title>Genome architecture and evolution of a unichromosomal asexual nematode.</title>
        <authorList>
            <person name="Fradin H."/>
            <person name="Zegar C."/>
            <person name="Gutwein M."/>
            <person name="Lucas J."/>
            <person name="Kovtun M."/>
            <person name="Corcoran D."/>
            <person name="Baugh L.R."/>
            <person name="Kiontke K."/>
            <person name="Gunsalus K."/>
            <person name="Fitch D.H."/>
            <person name="Piano F."/>
        </authorList>
    </citation>
    <scope>NUCLEOTIDE SEQUENCE [LARGE SCALE GENOMIC DNA]</scope>
    <source>
        <strain evidence="1">PF1309</strain>
    </source>
</reference>
<name>A0A2A2KAL8_9BILA</name>
<dbReference type="EMBL" id="LIAE01009163">
    <property type="protein sequence ID" value="PAV70932.1"/>
    <property type="molecule type" value="Genomic_DNA"/>
</dbReference>
<dbReference type="AlphaFoldDB" id="A0A2A2KAL8"/>
<accession>A0A2A2KAL8</accession>
<evidence type="ECO:0000313" key="1">
    <source>
        <dbReference type="EMBL" id="PAV70932.1"/>
    </source>
</evidence>
<sequence>MQLALCPRGEQTGAQWIAVTPVAQAQSRHRACNSRASSANRRGTRPLRRACRSAPLAVATSSSSACMGSPENTRPIRGGAPAVDVHLLEHAALQAGAVECRNQLLVGQPVAKRSQPAHQFCPLPVLWSLVRHAPGTAAIAVQRWLIGARVGRVYNAPLSLEAAADFVERTVQVDEMPVIMPQALHPIDEPTGLGQLGNTGDGGHAAQVDQKRLDLVHRLRVVTFGPGFEAVENTCHDLACAHGQHGDIQSGNEHGRHAEHIQATLAPQSQALTPGLGIDVLRWHRDAAGVLPQAVYVVIEQLRPYGEADSDFMDRQCGEADGSGRILLL</sequence>
<evidence type="ECO:0000313" key="2">
    <source>
        <dbReference type="Proteomes" id="UP000218231"/>
    </source>
</evidence>